<sequence>MSNSDAIKLSEDASPNELIVPSTTARDYTSNDIRSLRGVDKAEKDHISSKVSSTDDGEERVVSKADLITALRITDGDAKVLRKILKGRTPEHILTKLNAPFKVVNDIKVYPKDSPEYDKYLFYVKYARNDLPDSMFHRS</sequence>
<dbReference type="AlphaFoldDB" id="A0A8T1WMY5"/>
<organism evidence="2 3">
    <name type="scientific">Phytophthora boehmeriae</name>
    <dbReference type="NCBI Taxonomy" id="109152"/>
    <lineage>
        <taxon>Eukaryota</taxon>
        <taxon>Sar</taxon>
        <taxon>Stramenopiles</taxon>
        <taxon>Oomycota</taxon>
        <taxon>Peronosporomycetes</taxon>
        <taxon>Peronosporales</taxon>
        <taxon>Peronosporaceae</taxon>
        <taxon>Phytophthora</taxon>
    </lineage>
</organism>
<dbReference type="EMBL" id="JAGDFL010000210">
    <property type="protein sequence ID" value="KAG7395372.1"/>
    <property type="molecule type" value="Genomic_DNA"/>
</dbReference>
<gene>
    <name evidence="2" type="ORF">PHYBOEH_003882</name>
</gene>
<evidence type="ECO:0000313" key="3">
    <source>
        <dbReference type="Proteomes" id="UP000693981"/>
    </source>
</evidence>
<protein>
    <recommendedName>
        <fullName evidence="4">RxLR effector protein</fullName>
    </recommendedName>
</protein>
<evidence type="ECO:0000256" key="1">
    <source>
        <dbReference type="SAM" id="MobiDB-lite"/>
    </source>
</evidence>
<comment type="caution">
    <text evidence="2">The sequence shown here is derived from an EMBL/GenBank/DDBJ whole genome shotgun (WGS) entry which is preliminary data.</text>
</comment>
<keyword evidence="3" id="KW-1185">Reference proteome</keyword>
<proteinExistence type="predicted"/>
<accession>A0A8T1WMY5</accession>
<feature type="region of interest" description="Disordered" evidence="1">
    <location>
        <begin position="1"/>
        <end position="24"/>
    </location>
</feature>
<evidence type="ECO:0000313" key="2">
    <source>
        <dbReference type="EMBL" id="KAG7395372.1"/>
    </source>
</evidence>
<name>A0A8T1WMY5_9STRA</name>
<evidence type="ECO:0008006" key="4">
    <source>
        <dbReference type="Google" id="ProtNLM"/>
    </source>
</evidence>
<dbReference type="Proteomes" id="UP000693981">
    <property type="component" value="Unassembled WGS sequence"/>
</dbReference>
<reference evidence="2" key="1">
    <citation type="submission" date="2021-02" db="EMBL/GenBank/DDBJ databases">
        <authorList>
            <person name="Palmer J.M."/>
        </authorList>
    </citation>
    <scope>NUCLEOTIDE SEQUENCE</scope>
    <source>
        <strain evidence="2">SCRP23</strain>
    </source>
</reference>